<dbReference type="EMBL" id="HG793137">
    <property type="protein sequence ID" value="CRL20705.1"/>
    <property type="molecule type" value="Genomic_DNA"/>
</dbReference>
<evidence type="ECO:0000313" key="2">
    <source>
        <dbReference type="Proteomes" id="UP000053732"/>
    </source>
</evidence>
<keyword evidence="2" id="KW-1185">Reference proteome</keyword>
<dbReference type="AlphaFoldDB" id="A0A0G4P306"/>
<gene>
    <name evidence="1" type="ORF">PCAMFM013_S004g000646</name>
</gene>
<sequence length="134" mass="15120">MLSSITNKLTVTSSTFTGARFMGNARSSALLGKVTEERLILTPGDGDLDDLTYLRVHGINRAERHRRIVENTSQLLNEAQTVLLQFSDPYQPPASNLLWDIQARMEVLVDEFLGVLVEEAEDRAFEEQIWARLS</sequence>
<reference evidence="1 2" key="1">
    <citation type="journal article" date="2014" name="Nat. Commun.">
        <title>Multiple recent horizontal transfers of a large genomic region in cheese making fungi.</title>
        <authorList>
            <person name="Cheeseman K."/>
            <person name="Ropars J."/>
            <person name="Renault P."/>
            <person name="Dupont J."/>
            <person name="Gouzy J."/>
            <person name="Branca A."/>
            <person name="Abraham A.L."/>
            <person name="Ceppi M."/>
            <person name="Conseiller E."/>
            <person name="Debuchy R."/>
            <person name="Malagnac F."/>
            <person name="Goarin A."/>
            <person name="Silar P."/>
            <person name="Lacoste S."/>
            <person name="Sallet E."/>
            <person name="Bensimon A."/>
            <person name="Giraud T."/>
            <person name="Brygoo Y."/>
        </authorList>
    </citation>
    <scope>NUCLEOTIDE SEQUENCE [LARGE SCALE GENOMIC DNA]</scope>
    <source>
        <strain evidence="2">FM 013</strain>
    </source>
</reference>
<accession>A0A0G4P306</accession>
<organism evidence="1 2">
    <name type="scientific">Penicillium camemberti (strain FM 013)</name>
    <dbReference type="NCBI Taxonomy" id="1429867"/>
    <lineage>
        <taxon>Eukaryota</taxon>
        <taxon>Fungi</taxon>
        <taxon>Dikarya</taxon>
        <taxon>Ascomycota</taxon>
        <taxon>Pezizomycotina</taxon>
        <taxon>Eurotiomycetes</taxon>
        <taxon>Eurotiomycetidae</taxon>
        <taxon>Eurotiales</taxon>
        <taxon>Aspergillaceae</taxon>
        <taxon>Penicillium</taxon>
    </lineage>
</organism>
<name>A0A0G4P306_PENC3</name>
<evidence type="ECO:0000313" key="1">
    <source>
        <dbReference type="EMBL" id="CRL20705.1"/>
    </source>
</evidence>
<proteinExistence type="predicted"/>
<protein>
    <submittedName>
        <fullName evidence="1">Str. FM013</fullName>
    </submittedName>
</protein>
<dbReference type="Proteomes" id="UP000053732">
    <property type="component" value="Unassembled WGS sequence"/>
</dbReference>